<comment type="caution">
    <text evidence="2">The sequence shown here is derived from an EMBL/GenBank/DDBJ whole genome shotgun (WGS) entry which is preliminary data.</text>
</comment>
<gene>
    <name evidence="2" type="ORF">PM001_LOCUS31372</name>
</gene>
<feature type="region of interest" description="Disordered" evidence="1">
    <location>
        <begin position="1"/>
        <end position="47"/>
    </location>
</feature>
<evidence type="ECO:0000313" key="2">
    <source>
        <dbReference type="EMBL" id="CAK7946222.1"/>
    </source>
</evidence>
<reference evidence="2" key="1">
    <citation type="submission" date="2024-01" db="EMBL/GenBank/DDBJ databases">
        <authorList>
            <person name="Webb A."/>
        </authorList>
    </citation>
    <scope>NUCLEOTIDE SEQUENCE</scope>
    <source>
        <strain evidence="2">Pm1</strain>
    </source>
</reference>
<dbReference type="AlphaFoldDB" id="A0AAV1VIH5"/>
<dbReference type="EMBL" id="CAKLBY020000345">
    <property type="protein sequence ID" value="CAK7946222.1"/>
    <property type="molecule type" value="Genomic_DNA"/>
</dbReference>
<evidence type="ECO:0000313" key="3">
    <source>
        <dbReference type="Proteomes" id="UP001162060"/>
    </source>
</evidence>
<feature type="compositionally biased region" description="Low complexity" evidence="1">
    <location>
        <begin position="1"/>
        <end position="29"/>
    </location>
</feature>
<proteinExistence type="predicted"/>
<evidence type="ECO:0000256" key="1">
    <source>
        <dbReference type="SAM" id="MobiDB-lite"/>
    </source>
</evidence>
<dbReference type="Proteomes" id="UP001162060">
    <property type="component" value="Unassembled WGS sequence"/>
</dbReference>
<protein>
    <submittedName>
        <fullName evidence="2">Uncharacterized protein</fullName>
    </submittedName>
</protein>
<sequence length="71" mass="6768">MRLSAALTPPGAALLHAAPPSAAQTSTTTDVRPASSPQAGNVTGLPEATSLAALSGAQTLGRTSSTSGAVP</sequence>
<organism evidence="2 3">
    <name type="scientific">Peronospora matthiolae</name>
    <dbReference type="NCBI Taxonomy" id="2874970"/>
    <lineage>
        <taxon>Eukaryota</taxon>
        <taxon>Sar</taxon>
        <taxon>Stramenopiles</taxon>
        <taxon>Oomycota</taxon>
        <taxon>Peronosporomycetes</taxon>
        <taxon>Peronosporales</taxon>
        <taxon>Peronosporaceae</taxon>
        <taxon>Peronospora</taxon>
    </lineage>
</organism>
<accession>A0AAV1VIH5</accession>
<name>A0AAV1VIH5_9STRA</name>